<evidence type="ECO:0000259" key="24">
    <source>
        <dbReference type="Pfam" id="PF03061"/>
    </source>
</evidence>
<dbReference type="GO" id="GO:0016020">
    <property type="term" value="C:membrane"/>
    <property type="evidence" value="ECO:0007669"/>
    <property type="project" value="UniProtKB-SubCell"/>
</dbReference>
<evidence type="ECO:0000256" key="6">
    <source>
        <dbReference type="ARBA" id="ARBA00022703"/>
    </source>
</evidence>
<dbReference type="PANTHER" id="PTHR12418:SF19">
    <property type="entry name" value="ACYL-COENZYME A THIOESTERASE THEM4"/>
    <property type="match status" value="1"/>
</dbReference>
<dbReference type="AlphaFoldDB" id="A0AA41W3U2"/>
<comment type="catalytic activity">
    <reaction evidence="22">
        <text>dodecanoyl-CoA + H2O = dodecanoate + CoA + H(+)</text>
        <dbReference type="Rhea" id="RHEA:30135"/>
        <dbReference type="ChEBI" id="CHEBI:15377"/>
        <dbReference type="ChEBI" id="CHEBI:15378"/>
        <dbReference type="ChEBI" id="CHEBI:18262"/>
        <dbReference type="ChEBI" id="CHEBI:57287"/>
        <dbReference type="ChEBI" id="CHEBI:57375"/>
    </reaction>
    <physiologicalReaction direction="left-to-right" evidence="22">
        <dbReference type="Rhea" id="RHEA:30136"/>
    </physiologicalReaction>
</comment>
<name>A0AA41W3U2_9GAMM</name>
<keyword evidence="11" id="KW-0472">Membrane</keyword>
<comment type="catalytic activity">
    <reaction evidence="21">
        <text>decanoyl-CoA + H2O = decanoate + CoA + H(+)</text>
        <dbReference type="Rhea" id="RHEA:40059"/>
        <dbReference type="ChEBI" id="CHEBI:15377"/>
        <dbReference type="ChEBI" id="CHEBI:15378"/>
        <dbReference type="ChEBI" id="CHEBI:27689"/>
        <dbReference type="ChEBI" id="CHEBI:57287"/>
        <dbReference type="ChEBI" id="CHEBI:61430"/>
    </reaction>
    <physiologicalReaction direction="left-to-right" evidence="21">
        <dbReference type="Rhea" id="RHEA:40060"/>
    </physiologicalReaction>
</comment>
<evidence type="ECO:0000256" key="12">
    <source>
        <dbReference type="ARBA" id="ARBA00023273"/>
    </source>
</evidence>
<keyword evidence="10" id="KW-0443">Lipid metabolism</keyword>
<accession>A0AA41W3U2</accession>
<evidence type="ECO:0000256" key="18">
    <source>
        <dbReference type="ARBA" id="ARBA00043210"/>
    </source>
</evidence>
<evidence type="ECO:0000256" key="9">
    <source>
        <dbReference type="ARBA" id="ARBA00022946"/>
    </source>
</evidence>
<keyword evidence="26" id="KW-1185">Reference proteome</keyword>
<evidence type="ECO:0000256" key="16">
    <source>
        <dbReference type="ARBA" id="ARBA00038848"/>
    </source>
</evidence>
<keyword evidence="12" id="KW-0966">Cell projection</keyword>
<evidence type="ECO:0000256" key="13">
    <source>
        <dbReference type="ARBA" id="ARBA00035852"/>
    </source>
</evidence>
<dbReference type="EMBL" id="JAMQGP010000001">
    <property type="protein sequence ID" value="MCM2678179.1"/>
    <property type="molecule type" value="Genomic_DNA"/>
</dbReference>
<dbReference type="InterPro" id="IPR052365">
    <property type="entry name" value="THEM4/THEM5_acyl-CoA_thioest"/>
</dbReference>
<sequence length="142" mass="15799">MLQIQHASSQEVCPSDIHPNCFACSTDNPIGLGLRFIPIAPRKVQATFYTRALFQGYSNRLHGGIISTLLDAAMTHCLFSQGVEALTAELKVRFLEPVELDKRVLLEAELISKRKGIYTLEAQITLEQKRLALATAKFLCPK</sequence>
<dbReference type="GO" id="GO:0006631">
    <property type="term" value="P:fatty acid metabolic process"/>
    <property type="evidence" value="ECO:0007669"/>
    <property type="project" value="UniProtKB-KW"/>
</dbReference>
<evidence type="ECO:0000313" key="25">
    <source>
        <dbReference type="EMBL" id="MCM2678179.1"/>
    </source>
</evidence>
<evidence type="ECO:0000256" key="2">
    <source>
        <dbReference type="ARBA" id="ARBA00004496"/>
    </source>
</evidence>
<reference evidence="25 26" key="1">
    <citation type="journal article" date="2013" name="Antonie Van Leeuwenhoek">
        <title>Echinimonas agarilytica gen. nov., sp. nov., a new gammaproteobacterium isolated from the sea urchin Strongylocentrotus intermedius.</title>
        <authorList>
            <person name="Nedashkovskaya O.I."/>
            <person name="Stenkova A.M."/>
            <person name="Zhukova N.V."/>
            <person name="Van Trappen S."/>
            <person name="Lee J.S."/>
            <person name="Kim S.B."/>
        </authorList>
    </citation>
    <scope>NUCLEOTIDE SEQUENCE [LARGE SCALE GENOMIC DNA]</scope>
    <source>
        <strain evidence="25 26">KMM 6351</strain>
    </source>
</reference>
<evidence type="ECO:0000256" key="19">
    <source>
        <dbReference type="ARBA" id="ARBA00047588"/>
    </source>
</evidence>
<evidence type="ECO:0000256" key="22">
    <source>
        <dbReference type="ARBA" id="ARBA00048074"/>
    </source>
</evidence>
<keyword evidence="7" id="KW-0378">Hydrolase</keyword>
<comment type="catalytic activity">
    <reaction evidence="20">
        <text>hexadecanoyl-CoA + H2O = hexadecanoate + CoA + H(+)</text>
        <dbReference type="Rhea" id="RHEA:16645"/>
        <dbReference type="ChEBI" id="CHEBI:7896"/>
        <dbReference type="ChEBI" id="CHEBI:15377"/>
        <dbReference type="ChEBI" id="CHEBI:15378"/>
        <dbReference type="ChEBI" id="CHEBI:57287"/>
        <dbReference type="ChEBI" id="CHEBI:57379"/>
        <dbReference type="EC" id="3.1.2.2"/>
    </reaction>
    <physiologicalReaction direction="left-to-right" evidence="20">
        <dbReference type="Rhea" id="RHEA:16646"/>
    </physiologicalReaction>
</comment>
<dbReference type="InterPro" id="IPR006683">
    <property type="entry name" value="Thioestr_dom"/>
</dbReference>
<evidence type="ECO:0000256" key="23">
    <source>
        <dbReference type="ARBA" id="ARBA00048180"/>
    </source>
</evidence>
<evidence type="ECO:0000256" key="11">
    <source>
        <dbReference type="ARBA" id="ARBA00023136"/>
    </source>
</evidence>
<dbReference type="GO" id="GO:0005737">
    <property type="term" value="C:cytoplasm"/>
    <property type="evidence" value="ECO:0007669"/>
    <property type="project" value="UniProtKB-SubCell"/>
</dbReference>
<keyword evidence="6" id="KW-0053">Apoptosis</keyword>
<dbReference type="Proteomes" id="UP001165393">
    <property type="component" value="Unassembled WGS sequence"/>
</dbReference>
<evidence type="ECO:0000313" key="26">
    <source>
        <dbReference type="Proteomes" id="UP001165393"/>
    </source>
</evidence>
<evidence type="ECO:0000256" key="8">
    <source>
        <dbReference type="ARBA" id="ARBA00022832"/>
    </source>
</evidence>
<keyword evidence="5" id="KW-0963">Cytoplasm</keyword>
<evidence type="ECO:0000256" key="5">
    <source>
        <dbReference type="ARBA" id="ARBA00022490"/>
    </source>
</evidence>
<dbReference type="EC" id="3.1.2.2" evidence="16"/>
<evidence type="ECO:0000256" key="15">
    <source>
        <dbReference type="ARBA" id="ARBA00038456"/>
    </source>
</evidence>
<protein>
    <recommendedName>
        <fullName evidence="17">Acyl-coenzyme A thioesterase THEM4</fullName>
        <ecNumber evidence="16">3.1.2.2</ecNumber>
    </recommendedName>
    <alternativeName>
        <fullName evidence="18">Thioesterase superfamily member 4</fullName>
    </alternativeName>
</protein>
<dbReference type="GO" id="GO:0016790">
    <property type="term" value="F:thiolester hydrolase activity"/>
    <property type="evidence" value="ECO:0007669"/>
    <property type="project" value="UniProtKB-ARBA"/>
</dbReference>
<dbReference type="RefSeq" id="WP_251259496.1">
    <property type="nucleotide sequence ID" value="NZ_JAMQGP010000001.1"/>
</dbReference>
<comment type="catalytic activity">
    <reaction evidence="14">
        <text>(9Z)-octadecenoyl-CoA + H2O = (9Z)-octadecenoate + CoA + H(+)</text>
        <dbReference type="Rhea" id="RHEA:40139"/>
        <dbReference type="ChEBI" id="CHEBI:15377"/>
        <dbReference type="ChEBI" id="CHEBI:15378"/>
        <dbReference type="ChEBI" id="CHEBI:30823"/>
        <dbReference type="ChEBI" id="CHEBI:57287"/>
        <dbReference type="ChEBI" id="CHEBI:57387"/>
    </reaction>
    <physiologicalReaction direction="left-to-right" evidence="14">
        <dbReference type="Rhea" id="RHEA:40140"/>
    </physiologicalReaction>
</comment>
<evidence type="ECO:0000256" key="3">
    <source>
        <dbReference type="ARBA" id="ARBA00004632"/>
    </source>
</evidence>
<evidence type="ECO:0000256" key="17">
    <source>
        <dbReference type="ARBA" id="ARBA00040123"/>
    </source>
</evidence>
<dbReference type="PANTHER" id="PTHR12418">
    <property type="entry name" value="ACYL-COENZYME A THIOESTERASE THEM4"/>
    <property type="match status" value="1"/>
</dbReference>
<keyword evidence="4" id="KW-1003">Cell membrane</keyword>
<evidence type="ECO:0000256" key="21">
    <source>
        <dbReference type="ARBA" id="ARBA00047969"/>
    </source>
</evidence>
<comment type="catalytic activity">
    <reaction evidence="19">
        <text>octanoyl-CoA + H2O = octanoate + CoA + H(+)</text>
        <dbReference type="Rhea" id="RHEA:30143"/>
        <dbReference type="ChEBI" id="CHEBI:15377"/>
        <dbReference type="ChEBI" id="CHEBI:15378"/>
        <dbReference type="ChEBI" id="CHEBI:25646"/>
        <dbReference type="ChEBI" id="CHEBI:57287"/>
        <dbReference type="ChEBI" id="CHEBI:57386"/>
    </reaction>
    <physiologicalReaction direction="left-to-right" evidence="19">
        <dbReference type="Rhea" id="RHEA:30144"/>
    </physiologicalReaction>
</comment>
<comment type="catalytic activity">
    <reaction evidence="13">
        <text>(5Z,8Z,11Z,14Z)-eicosatetraenoyl-CoA + H2O = (5Z,8Z,11Z,14Z)-eicosatetraenoate + CoA + H(+)</text>
        <dbReference type="Rhea" id="RHEA:40151"/>
        <dbReference type="ChEBI" id="CHEBI:15377"/>
        <dbReference type="ChEBI" id="CHEBI:15378"/>
        <dbReference type="ChEBI" id="CHEBI:32395"/>
        <dbReference type="ChEBI" id="CHEBI:57287"/>
        <dbReference type="ChEBI" id="CHEBI:57368"/>
    </reaction>
    <physiologicalReaction direction="left-to-right" evidence="13">
        <dbReference type="Rhea" id="RHEA:40152"/>
    </physiologicalReaction>
</comment>
<evidence type="ECO:0000256" key="4">
    <source>
        <dbReference type="ARBA" id="ARBA00022475"/>
    </source>
</evidence>
<keyword evidence="9" id="KW-0809">Transit peptide</keyword>
<comment type="similarity">
    <text evidence="15">Belongs to the THEM4/THEM5 thioesterase family.</text>
</comment>
<evidence type="ECO:0000256" key="10">
    <source>
        <dbReference type="ARBA" id="ARBA00023098"/>
    </source>
</evidence>
<comment type="caution">
    <text evidence="25">The sequence shown here is derived from an EMBL/GenBank/DDBJ whole genome shotgun (WGS) entry which is preliminary data.</text>
</comment>
<dbReference type="Pfam" id="PF03061">
    <property type="entry name" value="4HBT"/>
    <property type="match status" value="1"/>
</dbReference>
<comment type="catalytic activity">
    <reaction evidence="23">
        <text>tetradecanoyl-CoA + H2O = tetradecanoate + CoA + H(+)</text>
        <dbReference type="Rhea" id="RHEA:40119"/>
        <dbReference type="ChEBI" id="CHEBI:15377"/>
        <dbReference type="ChEBI" id="CHEBI:15378"/>
        <dbReference type="ChEBI" id="CHEBI:30807"/>
        <dbReference type="ChEBI" id="CHEBI:57287"/>
        <dbReference type="ChEBI" id="CHEBI:57385"/>
    </reaction>
    <physiologicalReaction direction="left-to-right" evidence="23">
        <dbReference type="Rhea" id="RHEA:40120"/>
    </physiologicalReaction>
</comment>
<gene>
    <name evidence="25" type="ORF">NAF29_00645</name>
</gene>
<evidence type="ECO:0000256" key="7">
    <source>
        <dbReference type="ARBA" id="ARBA00022801"/>
    </source>
</evidence>
<evidence type="ECO:0000256" key="14">
    <source>
        <dbReference type="ARBA" id="ARBA00037002"/>
    </source>
</evidence>
<dbReference type="CDD" id="cd03443">
    <property type="entry name" value="PaaI_thioesterase"/>
    <property type="match status" value="1"/>
</dbReference>
<dbReference type="Gene3D" id="3.10.129.10">
    <property type="entry name" value="Hotdog Thioesterase"/>
    <property type="match status" value="1"/>
</dbReference>
<keyword evidence="8" id="KW-0276">Fatty acid metabolism</keyword>
<organism evidence="25 26">
    <name type="scientific">Echinimonas agarilytica</name>
    <dbReference type="NCBI Taxonomy" id="1215918"/>
    <lineage>
        <taxon>Bacteria</taxon>
        <taxon>Pseudomonadati</taxon>
        <taxon>Pseudomonadota</taxon>
        <taxon>Gammaproteobacteria</taxon>
        <taxon>Alteromonadales</taxon>
        <taxon>Echinimonadaceae</taxon>
        <taxon>Echinimonas</taxon>
    </lineage>
</organism>
<comment type="subcellular location">
    <subcellularLocation>
        <location evidence="3">Cell projection</location>
        <location evidence="3">Ruffle membrane</location>
    </subcellularLocation>
    <subcellularLocation>
        <location evidence="2">Cytoplasm</location>
    </subcellularLocation>
    <subcellularLocation>
        <location evidence="1">Membrane</location>
        <topology evidence="1">Peripheral membrane protein</topology>
    </subcellularLocation>
</comment>
<dbReference type="SUPFAM" id="SSF54637">
    <property type="entry name" value="Thioesterase/thiol ester dehydrase-isomerase"/>
    <property type="match status" value="1"/>
</dbReference>
<evidence type="ECO:0000256" key="1">
    <source>
        <dbReference type="ARBA" id="ARBA00004170"/>
    </source>
</evidence>
<evidence type="ECO:0000256" key="20">
    <source>
        <dbReference type="ARBA" id="ARBA00047734"/>
    </source>
</evidence>
<feature type="domain" description="Thioesterase" evidence="24">
    <location>
        <begin position="60"/>
        <end position="131"/>
    </location>
</feature>
<proteinExistence type="inferred from homology"/>
<dbReference type="InterPro" id="IPR029069">
    <property type="entry name" value="HotDog_dom_sf"/>
</dbReference>